<accession>A0ABW1JBD7</accession>
<comment type="caution">
    <text evidence="3">The sequence shown here is derived from an EMBL/GenBank/DDBJ whole genome shotgun (WGS) entry which is preliminary data.</text>
</comment>
<dbReference type="Pfam" id="PF02720">
    <property type="entry name" value="DUF222"/>
    <property type="match status" value="1"/>
</dbReference>
<dbReference type="Proteomes" id="UP001596189">
    <property type="component" value="Unassembled WGS sequence"/>
</dbReference>
<organism evidence="3 4">
    <name type="scientific">Angustibacter luteus</name>
    <dbReference type="NCBI Taxonomy" id="658456"/>
    <lineage>
        <taxon>Bacteria</taxon>
        <taxon>Bacillati</taxon>
        <taxon>Actinomycetota</taxon>
        <taxon>Actinomycetes</taxon>
        <taxon>Kineosporiales</taxon>
        <taxon>Kineosporiaceae</taxon>
    </lineage>
</organism>
<gene>
    <name evidence="3" type="ORF">ACFQDO_05590</name>
</gene>
<proteinExistence type="predicted"/>
<evidence type="ECO:0000313" key="3">
    <source>
        <dbReference type="EMBL" id="MFC6006599.1"/>
    </source>
</evidence>
<evidence type="ECO:0000259" key="2">
    <source>
        <dbReference type="Pfam" id="PF02720"/>
    </source>
</evidence>
<dbReference type="RefSeq" id="WP_345718078.1">
    <property type="nucleotide sequence ID" value="NZ_BAABFP010000008.1"/>
</dbReference>
<evidence type="ECO:0000313" key="4">
    <source>
        <dbReference type="Proteomes" id="UP001596189"/>
    </source>
</evidence>
<dbReference type="InterPro" id="IPR003870">
    <property type="entry name" value="DUF222"/>
</dbReference>
<keyword evidence="4" id="KW-1185">Reference proteome</keyword>
<reference evidence="4" key="1">
    <citation type="journal article" date="2019" name="Int. J. Syst. Evol. Microbiol.">
        <title>The Global Catalogue of Microorganisms (GCM) 10K type strain sequencing project: providing services to taxonomists for standard genome sequencing and annotation.</title>
        <authorList>
            <consortium name="The Broad Institute Genomics Platform"/>
            <consortium name="The Broad Institute Genome Sequencing Center for Infectious Disease"/>
            <person name="Wu L."/>
            <person name="Ma J."/>
        </authorList>
    </citation>
    <scope>NUCLEOTIDE SEQUENCE [LARGE SCALE GENOMIC DNA]</scope>
    <source>
        <strain evidence="4">KACC 14249</strain>
    </source>
</reference>
<dbReference type="EMBL" id="JBHSRD010000003">
    <property type="protein sequence ID" value="MFC6006599.1"/>
    <property type="molecule type" value="Genomic_DNA"/>
</dbReference>
<feature type="domain" description="DUF222" evidence="2">
    <location>
        <begin position="43"/>
        <end position="308"/>
    </location>
</feature>
<feature type="region of interest" description="Disordered" evidence="1">
    <location>
        <begin position="239"/>
        <end position="258"/>
    </location>
</feature>
<evidence type="ECO:0000256" key="1">
    <source>
        <dbReference type="SAM" id="MobiDB-lite"/>
    </source>
</evidence>
<sequence>MTADLDDPPDAALAALAGVLSGLDDVGAIPDWQVSDDALAQAVAGLERVMRLASAQQLRLAAEAGARGLPGRRGHARLEHWIREQVPTTSPRVASAQARRAERLFTSAVAADLAPTREALLAGQVSGDQADVVARTIQVLVPPVVPAGVVPDVAVVEGQEFLLEQARVFEPGQLNRLATHLRHRLDPDADDRLARDEHAQHRARTLTLAPTLSGMVHLQGLLTPACGAALRTAIDAWSAPQPAADGTPDPRSAAQRRHDGLQQLAERAIGSDQLPSTHGSPYRIVVTVPHQTLTAAAQHEPVAGLAPATLPDGTPISSTALATSAATPTCSRS</sequence>
<name>A0ABW1JBD7_9ACTN</name>
<protein>
    <submittedName>
        <fullName evidence="3">DUF222 domain-containing protein</fullName>
    </submittedName>
</protein>